<reference evidence="2" key="1">
    <citation type="submission" date="2021-06" db="EMBL/GenBank/DDBJ databases">
        <authorList>
            <person name="Kallberg Y."/>
            <person name="Tangrot J."/>
            <person name="Rosling A."/>
        </authorList>
    </citation>
    <scope>NUCLEOTIDE SEQUENCE</scope>
    <source>
        <strain evidence="2">FL966</strain>
    </source>
</reference>
<dbReference type="Proteomes" id="UP000789759">
    <property type="component" value="Unassembled WGS sequence"/>
</dbReference>
<name>A0A9N9EY51_9GLOM</name>
<feature type="chain" id="PRO_5040454157" evidence="1">
    <location>
        <begin position="22"/>
        <end position="105"/>
    </location>
</feature>
<evidence type="ECO:0000256" key="1">
    <source>
        <dbReference type="SAM" id="SignalP"/>
    </source>
</evidence>
<evidence type="ECO:0000313" key="2">
    <source>
        <dbReference type="EMBL" id="CAG8497654.1"/>
    </source>
</evidence>
<sequence>MIKLTLNLFLIILFSCLLTSSIVVDGFHRPPKPHKPPKPHEPCTIVPIPTTTSMPTKTVTTTEFTLVECETTPPPVVTCPSTPIVSGNTAYISCTEYSTECVTTL</sequence>
<proteinExistence type="predicted"/>
<accession>A0A9N9EY51</accession>
<dbReference type="PROSITE" id="PS51257">
    <property type="entry name" value="PROKAR_LIPOPROTEIN"/>
    <property type="match status" value="1"/>
</dbReference>
<protein>
    <submittedName>
        <fullName evidence="2">12147_t:CDS:1</fullName>
    </submittedName>
</protein>
<gene>
    <name evidence="2" type="ORF">CPELLU_LOCUS2294</name>
</gene>
<keyword evidence="3" id="KW-1185">Reference proteome</keyword>
<organism evidence="2 3">
    <name type="scientific">Cetraspora pellucida</name>
    <dbReference type="NCBI Taxonomy" id="1433469"/>
    <lineage>
        <taxon>Eukaryota</taxon>
        <taxon>Fungi</taxon>
        <taxon>Fungi incertae sedis</taxon>
        <taxon>Mucoromycota</taxon>
        <taxon>Glomeromycotina</taxon>
        <taxon>Glomeromycetes</taxon>
        <taxon>Diversisporales</taxon>
        <taxon>Gigasporaceae</taxon>
        <taxon>Cetraspora</taxon>
    </lineage>
</organism>
<evidence type="ECO:0000313" key="3">
    <source>
        <dbReference type="Proteomes" id="UP000789759"/>
    </source>
</evidence>
<dbReference type="EMBL" id="CAJVQA010000968">
    <property type="protein sequence ID" value="CAG8497654.1"/>
    <property type="molecule type" value="Genomic_DNA"/>
</dbReference>
<keyword evidence="1" id="KW-0732">Signal</keyword>
<feature type="signal peptide" evidence="1">
    <location>
        <begin position="1"/>
        <end position="21"/>
    </location>
</feature>
<comment type="caution">
    <text evidence="2">The sequence shown here is derived from an EMBL/GenBank/DDBJ whole genome shotgun (WGS) entry which is preliminary data.</text>
</comment>
<dbReference type="AlphaFoldDB" id="A0A9N9EY51"/>